<keyword evidence="1" id="KW-0812">Transmembrane</keyword>
<name>A0ABV9QGX1_9BURK</name>
<dbReference type="Proteomes" id="UP001596001">
    <property type="component" value="Unassembled WGS sequence"/>
</dbReference>
<evidence type="ECO:0000313" key="3">
    <source>
        <dbReference type="Proteomes" id="UP001596001"/>
    </source>
</evidence>
<dbReference type="EMBL" id="JBHSHJ010000024">
    <property type="protein sequence ID" value="MFC4790435.1"/>
    <property type="molecule type" value="Genomic_DNA"/>
</dbReference>
<keyword evidence="1" id="KW-1133">Transmembrane helix</keyword>
<evidence type="ECO:0000313" key="2">
    <source>
        <dbReference type="EMBL" id="MFC4790435.1"/>
    </source>
</evidence>
<feature type="transmembrane region" description="Helical" evidence="1">
    <location>
        <begin position="6"/>
        <end position="25"/>
    </location>
</feature>
<comment type="caution">
    <text evidence="2">The sequence shown here is derived from an EMBL/GenBank/DDBJ whole genome shotgun (WGS) entry which is preliminary data.</text>
</comment>
<feature type="non-terminal residue" evidence="2">
    <location>
        <position position="1"/>
    </location>
</feature>
<evidence type="ECO:0000256" key="1">
    <source>
        <dbReference type="SAM" id="Phobius"/>
    </source>
</evidence>
<dbReference type="RefSeq" id="WP_382434945.1">
    <property type="nucleotide sequence ID" value="NZ_JBHSHJ010000024.1"/>
</dbReference>
<gene>
    <name evidence="2" type="ORF">ACFO6X_15775</name>
</gene>
<keyword evidence="1" id="KW-0472">Membrane</keyword>
<accession>A0ABV9QGX1</accession>
<sequence>IGTGAGSFFPLCCWLWVAAVWAWVLTWRSSGQLSAAAYLSSLALAHHNAYFKAIKIQVLLSMVFKNRFSF</sequence>
<reference evidence="3" key="1">
    <citation type="journal article" date="2019" name="Int. J. Syst. Evol. Microbiol.">
        <title>The Global Catalogue of Microorganisms (GCM) 10K type strain sequencing project: providing services to taxonomists for standard genome sequencing and annotation.</title>
        <authorList>
            <consortium name="The Broad Institute Genomics Platform"/>
            <consortium name="The Broad Institute Genome Sequencing Center for Infectious Disease"/>
            <person name="Wu L."/>
            <person name="Ma J."/>
        </authorList>
    </citation>
    <scope>NUCLEOTIDE SEQUENCE [LARGE SCALE GENOMIC DNA]</scope>
    <source>
        <strain evidence="3">CCUG 49452</strain>
    </source>
</reference>
<proteinExistence type="predicted"/>
<protein>
    <submittedName>
        <fullName evidence="2">Uncharacterized protein</fullName>
    </submittedName>
</protein>
<keyword evidence="3" id="KW-1185">Reference proteome</keyword>
<organism evidence="2 3">
    <name type="scientific">Giesbergeria sinuosa</name>
    <dbReference type="NCBI Taxonomy" id="80883"/>
    <lineage>
        <taxon>Bacteria</taxon>
        <taxon>Pseudomonadati</taxon>
        <taxon>Pseudomonadota</taxon>
        <taxon>Betaproteobacteria</taxon>
        <taxon>Burkholderiales</taxon>
        <taxon>Comamonadaceae</taxon>
        <taxon>Giesbergeria</taxon>
    </lineage>
</organism>